<organism evidence="9 10">
    <name type="scientific">Blumeria hordei</name>
    <name type="common">Barley powdery mildew</name>
    <name type="synonym">Blumeria graminis f. sp. hordei</name>
    <dbReference type="NCBI Taxonomy" id="2867405"/>
    <lineage>
        <taxon>Eukaryota</taxon>
        <taxon>Fungi</taxon>
        <taxon>Dikarya</taxon>
        <taxon>Ascomycota</taxon>
        <taxon>Pezizomycotina</taxon>
        <taxon>Leotiomycetes</taxon>
        <taxon>Erysiphales</taxon>
        <taxon>Erysiphaceae</taxon>
        <taxon>Blumeria</taxon>
    </lineage>
</organism>
<dbReference type="Pfam" id="PF05837">
    <property type="entry name" value="CENP-H"/>
    <property type="match status" value="1"/>
</dbReference>
<gene>
    <name evidence="9" type="ORF">BLGHR1_11133</name>
</gene>
<dbReference type="GO" id="GO:0051382">
    <property type="term" value="P:kinetochore assembly"/>
    <property type="evidence" value="ECO:0007669"/>
    <property type="project" value="InterPro"/>
</dbReference>
<evidence type="ECO:0000256" key="6">
    <source>
        <dbReference type="ARBA" id="ARBA00023328"/>
    </source>
</evidence>
<keyword evidence="3" id="KW-0158">Chromosome</keyword>
<keyword evidence="5" id="KW-0539">Nucleus</keyword>
<evidence type="ECO:0000256" key="5">
    <source>
        <dbReference type="ARBA" id="ARBA00023242"/>
    </source>
</evidence>
<keyword evidence="6" id="KW-0137">Centromere</keyword>
<comment type="similarity">
    <text evidence="7">Belongs to the CENP-H/MCM16 family.</text>
</comment>
<dbReference type="InterPro" id="IPR040034">
    <property type="entry name" value="CENP-H"/>
</dbReference>
<dbReference type="PANTHER" id="PTHR48122:SF1">
    <property type="entry name" value="CENTROMERE PROTEIN H"/>
    <property type="match status" value="1"/>
</dbReference>
<dbReference type="InterPro" id="IPR008426">
    <property type="entry name" value="CENP-H_C"/>
</dbReference>
<protein>
    <recommendedName>
        <fullName evidence="8">Centromere protein H C-terminal domain-containing protein</fullName>
    </recommendedName>
</protein>
<dbReference type="EMBL" id="UNSH01000009">
    <property type="protein sequence ID" value="SZF00396.1"/>
    <property type="molecule type" value="Genomic_DNA"/>
</dbReference>
<evidence type="ECO:0000256" key="3">
    <source>
        <dbReference type="ARBA" id="ARBA00022454"/>
    </source>
</evidence>
<comment type="subcellular location">
    <subcellularLocation>
        <location evidence="2">Chromosome</location>
        <location evidence="2">Centromere</location>
        <location evidence="2">Kinetochore</location>
    </subcellularLocation>
    <subcellularLocation>
        <location evidence="1">Nucleus</location>
    </subcellularLocation>
</comment>
<dbReference type="GO" id="GO:0000776">
    <property type="term" value="C:kinetochore"/>
    <property type="evidence" value="ECO:0007669"/>
    <property type="project" value="UniProtKB-KW"/>
</dbReference>
<accession>A0A383UKM7</accession>
<keyword evidence="4" id="KW-0995">Kinetochore</keyword>
<dbReference type="VEuPathDB" id="FungiDB:BLGHR1_11133"/>
<feature type="domain" description="Centromere protein H C-terminal" evidence="8">
    <location>
        <begin position="22"/>
        <end position="225"/>
    </location>
</feature>
<evidence type="ECO:0000313" key="9">
    <source>
        <dbReference type="EMBL" id="SZF00396.1"/>
    </source>
</evidence>
<dbReference type="PANTHER" id="PTHR48122">
    <property type="entry name" value="CENTROMERE PROTEIN H"/>
    <property type="match status" value="1"/>
</dbReference>
<evidence type="ECO:0000256" key="1">
    <source>
        <dbReference type="ARBA" id="ARBA00004123"/>
    </source>
</evidence>
<reference evidence="9 10" key="1">
    <citation type="submission" date="2017-11" db="EMBL/GenBank/DDBJ databases">
        <authorList>
            <person name="Kracher B."/>
        </authorList>
    </citation>
    <scope>NUCLEOTIDE SEQUENCE [LARGE SCALE GENOMIC DNA]</scope>
    <source>
        <strain evidence="9 10">RACE1</strain>
    </source>
</reference>
<sequence>MEGIKVEQVTANLQLSEIEEWVLQCYNRIEDICLELALLNIRDQQPQDDLEIVTSTGIVDAHNELLKAKAAFQIRKNTVESILIANPLLESVRAGTSESGSDRRLSPLLRRRDELSLCLTKLAKKEEKMLAELLEKEADNIRIARENTNLAATMLELAEKRRYPQHRSTSEDNTVQKEIFAMENKLQASRRKWKMMKETASAAVAGSGVAWARDPELLLLVLDDE</sequence>
<dbReference type="Proteomes" id="UP000275772">
    <property type="component" value="Unassembled WGS sequence"/>
</dbReference>
<dbReference type="GO" id="GO:0007059">
    <property type="term" value="P:chromosome segregation"/>
    <property type="evidence" value="ECO:0007669"/>
    <property type="project" value="TreeGrafter"/>
</dbReference>
<dbReference type="GO" id="GO:0005634">
    <property type="term" value="C:nucleus"/>
    <property type="evidence" value="ECO:0007669"/>
    <property type="project" value="UniProtKB-SubCell"/>
</dbReference>
<evidence type="ECO:0000259" key="8">
    <source>
        <dbReference type="Pfam" id="PF05837"/>
    </source>
</evidence>
<evidence type="ECO:0000313" key="10">
    <source>
        <dbReference type="Proteomes" id="UP000275772"/>
    </source>
</evidence>
<name>A0A383UKM7_BLUHO</name>
<dbReference type="GO" id="GO:0007052">
    <property type="term" value="P:mitotic spindle organization"/>
    <property type="evidence" value="ECO:0007669"/>
    <property type="project" value="TreeGrafter"/>
</dbReference>
<proteinExistence type="inferred from homology"/>
<evidence type="ECO:0000256" key="4">
    <source>
        <dbReference type="ARBA" id="ARBA00022838"/>
    </source>
</evidence>
<dbReference type="AlphaFoldDB" id="A0A383UKM7"/>
<dbReference type="GO" id="GO:0043515">
    <property type="term" value="F:kinetochore binding"/>
    <property type="evidence" value="ECO:0007669"/>
    <property type="project" value="TreeGrafter"/>
</dbReference>
<evidence type="ECO:0000256" key="2">
    <source>
        <dbReference type="ARBA" id="ARBA00004629"/>
    </source>
</evidence>
<evidence type="ECO:0000256" key="7">
    <source>
        <dbReference type="ARBA" id="ARBA00025735"/>
    </source>
</evidence>